<comment type="caution">
    <text evidence="2">The sequence shown here is derived from an EMBL/GenBank/DDBJ whole genome shotgun (WGS) entry which is preliminary data.</text>
</comment>
<dbReference type="EMBL" id="JACGCM010002435">
    <property type="protein sequence ID" value="KAF6139860.1"/>
    <property type="molecule type" value="Genomic_DNA"/>
</dbReference>
<feature type="non-terminal residue" evidence="2">
    <location>
        <position position="1"/>
    </location>
</feature>
<dbReference type="AlphaFoldDB" id="A0A7J7LBG1"/>
<proteinExistence type="predicted"/>
<evidence type="ECO:0000313" key="2">
    <source>
        <dbReference type="EMBL" id="KAF6139860.1"/>
    </source>
</evidence>
<reference evidence="2 3" key="1">
    <citation type="journal article" date="2020" name="IScience">
        <title>Genome Sequencing of the Endangered Kingdonia uniflora (Circaeasteraceae, Ranunculales) Reveals Potential Mechanisms of Evolutionary Specialization.</title>
        <authorList>
            <person name="Sun Y."/>
            <person name="Deng T."/>
            <person name="Zhang A."/>
            <person name="Moore M.J."/>
            <person name="Landis J.B."/>
            <person name="Lin N."/>
            <person name="Zhang H."/>
            <person name="Zhang X."/>
            <person name="Huang J."/>
            <person name="Zhang X."/>
            <person name="Sun H."/>
            <person name="Wang H."/>
        </authorList>
    </citation>
    <scope>NUCLEOTIDE SEQUENCE [LARGE SCALE GENOMIC DNA]</scope>
    <source>
        <strain evidence="2">TB1705</strain>
        <tissue evidence="2">Leaf</tissue>
    </source>
</reference>
<gene>
    <name evidence="2" type="ORF">GIB67_009707</name>
</gene>
<keyword evidence="3" id="KW-1185">Reference proteome</keyword>
<evidence type="ECO:0000256" key="1">
    <source>
        <dbReference type="SAM" id="MobiDB-lite"/>
    </source>
</evidence>
<organism evidence="2 3">
    <name type="scientific">Kingdonia uniflora</name>
    <dbReference type="NCBI Taxonomy" id="39325"/>
    <lineage>
        <taxon>Eukaryota</taxon>
        <taxon>Viridiplantae</taxon>
        <taxon>Streptophyta</taxon>
        <taxon>Embryophyta</taxon>
        <taxon>Tracheophyta</taxon>
        <taxon>Spermatophyta</taxon>
        <taxon>Magnoliopsida</taxon>
        <taxon>Ranunculales</taxon>
        <taxon>Circaeasteraceae</taxon>
        <taxon>Kingdonia</taxon>
    </lineage>
</organism>
<feature type="region of interest" description="Disordered" evidence="1">
    <location>
        <begin position="39"/>
        <end position="62"/>
    </location>
</feature>
<accession>A0A7J7LBG1</accession>
<sequence length="62" mass="7051">CSSLLAASYPSRILEGYLEAHSIYKKAFQEYTKMMLRRRSLDSKQTTKMNSTSASKASKMKP</sequence>
<name>A0A7J7LBG1_9MAGN</name>
<feature type="compositionally biased region" description="Polar residues" evidence="1">
    <location>
        <begin position="43"/>
        <end position="56"/>
    </location>
</feature>
<protein>
    <submittedName>
        <fullName evidence="2">Uncharacterized protein</fullName>
    </submittedName>
</protein>
<evidence type="ECO:0000313" key="3">
    <source>
        <dbReference type="Proteomes" id="UP000541444"/>
    </source>
</evidence>
<dbReference type="Proteomes" id="UP000541444">
    <property type="component" value="Unassembled WGS sequence"/>
</dbReference>